<evidence type="ECO:0000313" key="4">
    <source>
        <dbReference type="Proteomes" id="UP001597261"/>
    </source>
</evidence>
<accession>A0ABW4IQY3</accession>
<sequence>MRYAVLGTGIVGRTVAGKLVSLGHEVAIGTRDPEATLARTDPDSYGNPPIGPWLAEHLQVRLLDFADAAAFGESVVNTTAGAASLQALQAAGRDNLAGKVLLDIANPLDFSQGMPPSLDPVGTDSLGEQIQRAFPDVKVVKALNTMNSRVMVEPSRVPGEHHVFVSGDDADAKKLVIECLVDFGWPQQSVIDLGGISTARGTEMLLPLWLRLWGALGHADFNFHIQGARTAA</sequence>
<keyword evidence="4" id="KW-1185">Reference proteome</keyword>
<proteinExistence type="predicted"/>
<gene>
    <name evidence="3" type="ORF">ACFSL4_12640</name>
</gene>
<dbReference type="EMBL" id="JBHUDX010000030">
    <property type="protein sequence ID" value="MFD1659031.1"/>
    <property type="molecule type" value="Genomic_DNA"/>
</dbReference>
<dbReference type="InterPro" id="IPR036291">
    <property type="entry name" value="NAD(P)-bd_dom_sf"/>
</dbReference>
<evidence type="ECO:0000256" key="1">
    <source>
        <dbReference type="ARBA" id="ARBA00023002"/>
    </source>
</evidence>
<evidence type="ECO:0000313" key="3">
    <source>
        <dbReference type="EMBL" id="MFD1659031.1"/>
    </source>
</evidence>
<dbReference type="Gene3D" id="3.40.50.720">
    <property type="entry name" value="NAD(P)-binding Rossmann-like Domain"/>
    <property type="match status" value="1"/>
</dbReference>
<dbReference type="RefSeq" id="WP_381081696.1">
    <property type="nucleotide sequence ID" value="NZ_JBHUDX010000030.1"/>
</dbReference>
<dbReference type="InterPro" id="IPR028939">
    <property type="entry name" value="P5C_Rdtase_cat_N"/>
</dbReference>
<comment type="caution">
    <text evidence="3">The sequence shown here is derived from an EMBL/GenBank/DDBJ whole genome shotgun (WGS) entry which is preliminary data.</text>
</comment>
<dbReference type="Proteomes" id="UP001597261">
    <property type="component" value="Unassembled WGS sequence"/>
</dbReference>
<feature type="domain" description="Pyrroline-5-carboxylate reductase catalytic N-terminal" evidence="2">
    <location>
        <begin position="3"/>
        <end position="107"/>
    </location>
</feature>
<dbReference type="Pfam" id="PF03807">
    <property type="entry name" value="F420_oxidored"/>
    <property type="match status" value="1"/>
</dbReference>
<evidence type="ECO:0000259" key="2">
    <source>
        <dbReference type="Pfam" id="PF03807"/>
    </source>
</evidence>
<dbReference type="PANTHER" id="PTHR14239">
    <property type="entry name" value="DUDULIN-RELATED"/>
    <property type="match status" value="1"/>
</dbReference>
<organism evidence="3 4">
    <name type="scientific">Streptomyces caeni</name>
    <dbReference type="NCBI Taxonomy" id="2307231"/>
    <lineage>
        <taxon>Bacteria</taxon>
        <taxon>Bacillati</taxon>
        <taxon>Actinomycetota</taxon>
        <taxon>Actinomycetes</taxon>
        <taxon>Kitasatosporales</taxon>
        <taxon>Streptomycetaceae</taxon>
        <taxon>Streptomyces</taxon>
    </lineage>
</organism>
<keyword evidence="1" id="KW-0560">Oxidoreductase</keyword>
<name>A0ABW4IQY3_9ACTN</name>
<dbReference type="InterPro" id="IPR051267">
    <property type="entry name" value="STEAP_metalloreductase"/>
</dbReference>
<reference evidence="4" key="1">
    <citation type="journal article" date="2019" name="Int. J. Syst. Evol. Microbiol.">
        <title>The Global Catalogue of Microorganisms (GCM) 10K type strain sequencing project: providing services to taxonomists for standard genome sequencing and annotation.</title>
        <authorList>
            <consortium name="The Broad Institute Genomics Platform"/>
            <consortium name="The Broad Institute Genome Sequencing Center for Infectious Disease"/>
            <person name="Wu L."/>
            <person name="Ma J."/>
        </authorList>
    </citation>
    <scope>NUCLEOTIDE SEQUENCE [LARGE SCALE GENOMIC DNA]</scope>
    <source>
        <strain evidence="4">CGMCC 1.12470</strain>
    </source>
</reference>
<dbReference type="SUPFAM" id="SSF51735">
    <property type="entry name" value="NAD(P)-binding Rossmann-fold domains"/>
    <property type="match status" value="1"/>
</dbReference>
<protein>
    <submittedName>
        <fullName evidence="3">NADPH-dependent F420 reductase</fullName>
    </submittedName>
</protein>